<evidence type="ECO:0000313" key="3">
    <source>
        <dbReference type="EMBL" id="KAG8188888.1"/>
    </source>
</evidence>
<dbReference type="PROSITE" id="PS50294">
    <property type="entry name" value="WD_REPEATS_REGION"/>
    <property type="match status" value="1"/>
</dbReference>
<feature type="region of interest" description="Disordered" evidence="2">
    <location>
        <begin position="796"/>
        <end position="819"/>
    </location>
</feature>
<organism evidence="3 4">
    <name type="scientific">Oedothorax gibbosus</name>
    <dbReference type="NCBI Taxonomy" id="931172"/>
    <lineage>
        <taxon>Eukaryota</taxon>
        <taxon>Metazoa</taxon>
        <taxon>Ecdysozoa</taxon>
        <taxon>Arthropoda</taxon>
        <taxon>Chelicerata</taxon>
        <taxon>Arachnida</taxon>
        <taxon>Araneae</taxon>
        <taxon>Araneomorphae</taxon>
        <taxon>Entelegynae</taxon>
        <taxon>Araneoidea</taxon>
        <taxon>Linyphiidae</taxon>
        <taxon>Erigoninae</taxon>
        <taxon>Oedothorax</taxon>
    </lineage>
</organism>
<dbReference type="InterPro" id="IPR052779">
    <property type="entry name" value="WDR62"/>
</dbReference>
<dbReference type="EMBL" id="JAFNEN010000227">
    <property type="protein sequence ID" value="KAG8188888.1"/>
    <property type="molecule type" value="Genomic_DNA"/>
</dbReference>
<sequence>MDTTEEAAAAVKKVELQHVLGVTVSSNSALDTDQQTGTVAYPAGCVVVLYNTRKNKQRHLVSEAKKNITALSYSSDGKYLVTGECGAVCHVRVWDVQKLTQVADLPGHKHGINCVAFSPNGKYVVSVGSQHDLVVNVWDWRSNQKVASNKVSCKVKALSFAAGGNYFVTVGNNHVKFWYLEYARSTKHRLEPVPLMGRSAILGDQRSNYFCDVGCGRGEAADSTFAVTKSGLLCEFNGRRLLDKWVELRIPVAHSISVGETLIAVGCCDGIVRCFSPLDLHFVCTLPRPHYLGVDVAKGLTGRQMSSHPPGSKYPDVIAVSLDEAGKRVSCVHSDHSVYVWDVRDPKKVGKSHSALYHSACIWGVETGQDNDPLPGGTFFTCASDDTIRVWNLEHKAFGADATLKRNVYCHELLKILYTDPNLVFLCDIDFLPAETNEKLVNTYDGRNGVRCLKIRPDGQHLASGDRSGNVRVYDLKYLELLCKIEAHDAEVLCLEYSDTDKGSPPQVLCSGSRDRLAHLFDASTGDYPFVQTLDEHTSSVTSVKFVREGEGSLRLVSCSADKSLVIRRVAAATPVHTSSVKFVREGKVSLRLVSCSADKSLVIRRVTAATPPTSGKGVCVSPDRILSDQTTFYDLEKDPARPQVLAACQDSRVRVYDVPTGKHVRSLQGGGGTLIKVALDCTGSYVATSSTDKTISVHDFRTGQIVATMSGHSELVTGLKFMPSGKHLVSVSGDGCIFVWKLTFQSPQAAKVERSVPLPISSGIWQDSSRGFKPLNDGKGLLDFSDGALPSWAKKQLSEEGVEEVESSPAGPQHPRGRWAQRLEGQALVVKSYSYTDSVIPIPPITGSLSITCNTWLALSSRYLLDEQKIAGSSLTEKDSKDEVKQKGERQRHPTDSSSASSQRLDDGDAEDERSDNSATPLVYYPEADFKNSSFQINATREEKRFAKSKQAGLQRSISTSFCSADKSSDHTDEDGDSSEAAPHPPSSMSFSTENLERVGRREQLVMRSFMGGGEEQHAPGSRHSLSSKHHTTADPLLQGRSNTLGRKSNLMSSKKREELTKALNDARKKLETLGYKSAGLSSSKSVGDLSNAEAEIVEKPKLAAKDSVIDMRRSTSFGDIRSGNFPRRRLPYTPQPGGQSAPLWEQAKTIRFEEPPKDPPKSPLGLKGSKLSSSATSLHVMPLRNQQPDQPPPQLHKSSSSAAINSGGRRLSLGGVLGRSSRGGPAYSDSSSSEAPSPTERTAGGQLVPRGIVARRMKAFCSSQEPHKPQTRKNNEASKSKSEWDLRKLGHTDSEDVKNKDKVSPEKDPQQTRAEYIQQLEASPNDLPVKDGTPPVAGNYLDLSATPLTKELCEKVSDDLKKVTSFAVQLFQRVTVDSQLSTSEKAAMTTTLAQGVWQAQQNLQPHAFTAATPPGSVPQDPALLLQQYSDKLLTLIEQRITGK</sequence>
<dbReference type="Gene3D" id="2.130.10.10">
    <property type="entry name" value="YVTN repeat-like/Quinoprotein amine dehydrogenase"/>
    <property type="match status" value="4"/>
</dbReference>
<feature type="region of interest" description="Disordered" evidence="2">
    <location>
        <begin position="875"/>
        <end position="926"/>
    </location>
</feature>
<accession>A0AAV6UYR0</accession>
<feature type="repeat" description="WD" evidence="1">
    <location>
        <begin position="105"/>
        <end position="148"/>
    </location>
</feature>
<feature type="compositionally biased region" description="Basic and acidic residues" evidence="2">
    <location>
        <begin position="877"/>
        <end position="896"/>
    </location>
</feature>
<feature type="repeat" description="WD" evidence="1">
    <location>
        <begin position="710"/>
        <end position="743"/>
    </location>
</feature>
<dbReference type="SMART" id="SM00320">
    <property type="entry name" value="WD40"/>
    <property type="match status" value="11"/>
</dbReference>
<protein>
    <recommendedName>
        <fullName evidence="5">Mitogen-activated protein kinase-binding protein 1</fullName>
    </recommendedName>
</protein>
<feature type="compositionally biased region" description="Low complexity" evidence="2">
    <location>
        <begin position="1208"/>
        <end position="1244"/>
    </location>
</feature>
<dbReference type="SUPFAM" id="SSF50978">
    <property type="entry name" value="WD40 repeat-like"/>
    <property type="match status" value="2"/>
</dbReference>
<feature type="region of interest" description="Disordered" evidence="2">
    <location>
        <begin position="1115"/>
        <end position="1314"/>
    </location>
</feature>
<gene>
    <name evidence="3" type="ORF">JTE90_014946</name>
</gene>
<dbReference type="InterPro" id="IPR001680">
    <property type="entry name" value="WD40_rpt"/>
</dbReference>
<dbReference type="PANTHER" id="PTHR45589">
    <property type="entry name" value="WD REPEAT DOMAIN 62, ISOFORM G"/>
    <property type="match status" value="1"/>
</dbReference>
<keyword evidence="4" id="KW-1185">Reference proteome</keyword>
<evidence type="ECO:0000313" key="4">
    <source>
        <dbReference type="Proteomes" id="UP000827092"/>
    </source>
</evidence>
<evidence type="ECO:0000256" key="2">
    <source>
        <dbReference type="SAM" id="MobiDB-lite"/>
    </source>
</evidence>
<keyword evidence="1" id="KW-0853">WD repeat</keyword>
<dbReference type="Pfam" id="PF00400">
    <property type="entry name" value="WD40"/>
    <property type="match status" value="6"/>
</dbReference>
<feature type="compositionally biased region" description="Basic and acidic residues" evidence="2">
    <location>
        <begin position="1150"/>
        <end position="1162"/>
    </location>
</feature>
<dbReference type="Proteomes" id="UP000827092">
    <property type="component" value="Unassembled WGS sequence"/>
</dbReference>
<feature type="compositionally biased region" description="Basic and acidic residues" evidence="2">
    <location>
        <begin position="996"/>
        <end position="1006"/>
    </location>
</feature>
<evidence type="ECO:0008006" key="5">
    <source>
        <dbReference type="Google" id="ProtNLM"/>
    </source>
</evidence>
<feature type="compositionally biased region" description="Low complexity" evidence="2">
    <location>
        <begin position="1165"/>
        <end position="1176"/>
    </location>
</feature>
<dbReference type="GO" id="GO:0007099">
    <property type="term" value="P:centriole replication"/>
    <property type="evidence" value="ECO:0007669"/>
    <property type="project" value="TreeGrafter"/>
</dbReference>
<reference evidence="3 4" key="1">
    <citation type="journal article" date="2022" name="Nat. Ecol. Evol.">
        <title>A masculinizing supergene underlies an exaggerated male reproductive morph in a spider.</title>
        <authorList>
            <person name="Hendrickx F."/>
            <person name="De Corte Z."/>
            <person name="Sonet G."/>
            <person name="Van Belleghem S.M."/>
            <person name="Kostlbacher S."/>
            <person name="Vangestel C."/>
        </authorList>
    </citation>
    <scope>NUCLEOTIDE SEQUENCE [LARGE SCALE GENOMIC DNA]</scope>
    <source>
        <strain evidence="3">W744_W776</strain>
    </source>
</reference>
<evidence type="ECO:0000256" key="1">
    <source>
        <dbReference type="PROSITE-ProRule" id="PRU00221"/>
    </source>
</evidence>
<name>A0AAV6UYR0_9ARAC</name>
<dbReference type="InterPro" id="IPR015943">
    <property type="entry name" value="WD40/YVTN_repeat-like_dom_sf"/>
</dbReference>
<feature type="region of interest" description="Disordered" evidence="2">
    <location>
        <begin position="958"/>
        <end position="1058"/>
    </location>
</feature>
<comment type="caution">
    <text evidence="3">The sequence shown here is derived from an EMBL/GenBank/DDBJ whole genome shotgun (WGS) entry which is preliminary data.</text>
</comment>
<dbReference type="PROSITE" id="PS50082">
    <property type="entry name" value="WD_REPEATS_2"/>
    <property type="match status" value="2"/>
</dbReference>
<dbReference type="PANTHER" id="PTHR45589:SF1">
    <property type="entry name" value="WD REPEAT DOMAIN 62, ISOFORM G"/>
    <property type="match status" value="1"/>
</dbReference>
<dbReference type="GO" id="GO:0072686">
    <property type="term" value="C:mitotic spindle"/>
    <property type="evidence" value="ECO:0007669"/>
    <property type="project" value="TreeGrafter"/>
</dbReference>
<feature type="compositionally biased region" description="Polar residues" evidence="2">
    <location>
        <begin position="1041"/>
        <end position="1054"/>
    </location>
</feature>
<dbReference type="InterPro" id="IPR036322">
    <property type="entry name" value="WD40_repeat_dom_sf"/>
</dbReference>
<feature type="compositionally biased region" description="Basic and acidic residues" evidence="2">
    <location>
        <begin position="1267"/>
        <end position="1312"/>
    </location>
</feature>
<dbReference type="CDD" id="cd00200">
    <property type="entry name" value="WD40"/>
    <property type="match status" value="1"/>
</dbReference>
<proteinExistence type="predicted"/>